<evidence type="ECO:0000313" key="3">
    <source>
        <dbReference type="EMBL" id="NNV57760.1"/>
    </source>
</evidence>
<dbReference type="EMBL" id="WHPF01000018">
    <property type="protein sequence ID" value="NNV57760.1"/>
    <property type="molecule type" value="Genomic_DNA"/>
</dbReference>
<feature type="transmembrane region" description="Helical" evidence="1">
    <location>
        <begin position="158"/>
        <end position="181"/>
    </location>
</feature>
<accession>A0A8J8FHJ9</accession>
<dbReference type="Pfam" id="PF07693">
    <property type="entry name" value="KAP_NTPase"/>
    <property type="match status" value="1"/>
</dbReference>
<reference evidence="3" key="1">
    <citation type="submission" date="2019-10" db="EMBL/GenBank/DDBJ databases">
        <title>Draft genome sequence of Panacibacter sp. KCS-6.</title>
        <authorList>
            <person name="Yim K.J."/>
        </authorList>
    </citation>
    <scope>NUCLEOTIDE SEQUENCE</scope>
    <source>
        <strain evidence="3">KCS-6</strain>
    </source>
</reference>
<evidence type="ECO:0000313" key="4">
    <source>
        <dbReference type="Proteomes" id="UP000598971"/>
    </source>
</evidence>
<feature type="transmembrane region" description="Helical" evidence="1">
    <location>
        <begin position="131"/>
        <end position="152"/>
    </location>
</feature>
<protein>
    <recommendedName>
        <fullName evidence="2">KAP NTPase domain-containing protein</fullName>
    </recommendedName>
</protein>
<organism evidence="3 4">
    <name type="scientific">Limnovirga soli</name>
    <dbReference type="NCBI Taxonomy" id="2656915"/>
    <lineage>
        <taxon>Bacteria</taxon>
        <taxon>Pseudomonadati</taxon>
        <taxon>Bacteroidota</taxon>
        <taxon>Chitinophagia</taxon>
        <taxon>Chitinophagales</taxon>
        <taxon>Chitinophagaceae</taxon>
        <taxon>Limnovirga</taxon>
    </lineage>
</organism>
<dbReference type="Gene3D" id="3.40.50.300">
    <property type="entry name" value="P-loop containing nucleotide triphosphate hydrolases"/>
    <property type="match status" value="1"/>
</dbReference>
<comment type="caution">
    <text evidence="3">The sequence shown here is derived from an EMBL/GenBank/DDBJ whole genome shotgun (WGS) entry which is preliminary data.</text>
</comment>
<evidence type="ECO:0000259" key="2">
    <source>
        <dbReference type="Pfam" id="PF07693"/>
    </source>
</evidence>
<keyword evidence="4" id="KW-1185">Reference proteome</keyword>
<name>A0A8J8FHJ9_9BACT</name>
<keyword evidence="1" id="KW-0472">Membrane</keyword>
<dbReference type="SUPFAM" id="SSF52540">
    <property type="entry name" value="P-loop containing nucleoside triphosphate hydrolases"/>
    <property type="match status" value="1"/>
</dbReference>
<evidence type="ECO:0000256" key="1">
    <source>
        <dbReference type="SAM" id="Phobius"/>
    </source>
</evidence>
<dbReference type="InterPro" id="IPR027417">
    <property type="entry name" value="P-loop_NTPase"/>
</dbReference>
<dbReference type="InterPro" id="IPR011646">
    <property type="entry name" value="KAP_P-loop"/>
</dbReference>
<sequence>MAATNDYPQFINNSPCGEDLFEGKAQQKIASNICNIIKTEKNCNIIGIDGGWGSGKSNLVKQVENILTPEGYHFFIYDSWGHQEDLQRRSFLEELTENLTQEHLVKDVWELKLKKLLSKTKETESKRVPKMSIGIIVIALSILITPVFKSLADKITNYYWSLLVLSIPLLSVAGLFIYYFFQVKHGSIKQKFFY</sequence>
<dbReference type="AlphaFoldDB" id="A0A8J8FHJ9"/>
<gene>
    <name evidence="3" type="ORF">GD597_19985</name>
</gene>
<dbReference type="Proteomes" id="UP000598971">
    <property type="component" value="Unassembled WGS sequence"/>
</dbReference>
<proteinExistence type="predicted"/>
<dbReference type="RefSeq" id="WP_171609706.1">
    <property type="nucleotide sequence ID" value="NZ_WHPF01000018.1"/>
</dbReference>
<keyword evidence="1" id="KW-0812">Transmembrane</keyword>
<feature type="domain" description="KAP NTPase" evidence="2">
    <location>
        <begin position="28"/>
        <end position="116"/>
    </location>
</feature>
<keyword evidence="1" id="KW-1133">Transmembrane helix</keyword>